<dbReference type="InterPro" id="IPR018660">
    <property type="entry name" value="MliC"/>
</dbReference>
<dbReference type="Pfam" id="PF09864">
    <property type="entry name" value="MliC"/>
    <property type="match status" value="1"/>
</dbReference>
<name>A0ABY6F218_9GAMM</name>
<feature type="chain" id="PRO_5047194392" evidence="5">
    <location>
        <begin position="19"/>
        <end position="127"/>
    </location>
</feature>
<reference evidence="7" key="1">
    <citation type="submission" date="2021-12" db="EMBL/GenBank/DDBJ databases">
        <title>taxonomy of Moraxella sp. ZY201224.</title>
        <authorList>
            <person name="Li F."/>
        </authorList>
    </citation>
    <scope>NUCLEOTIDE SEQUENCE</scope>
    <source>
        <strain evidence="7">ZY201224</strain>
    </source>
</reference>
<dbReference type="RefSeq" id="WP_263075608.1">
    <property type="nucleotide sequence ID" value="NZ_CP089977.1"/>
</dbReference>
<dbReference type="SUPFAM" id="SSF141488">
    <property type="entry name" value="YdhA-like"/>
    <property type="match status" value="1"/>
</dbReference>
<dbReference type="Proteomes" id="UP001063782">
    <property type="component" value="Chromosome"/>
</dbReference>
<gene>
    <name evidence="7" type="ORF">LU297_05765</name>
</gene>
<evidence type="ECO:0000256" key="3">
    <source>
        <dbReference type="ARBA" id="ARBA00023139"/>
    </source>
</evidence>
<feature type="domain" description="C-type lysozyme inhibitor" evidence="6">
    <location>
        <begin position="48"/>
        <end position="115"/>
    </location>
</feature>
<evidence type="ECO:0000256" key="2">
    <source>
        <dbReference type="ARBA" id="ARBA00023136"/>
    </source>
</evidence>
<sequence length="127" mass="13408">MKKSISLMAAALALTACASQPTTTPTSTQSGTLAQSVQTAHTTQTQKYDCDNGLTVYTKNIADDKLELIVQDYRAIMSIAPAASGNRYIANQGLFGAGGEWHTKGGEAYFGYVGTHGNRGETVCRLG</sequence>
<accession>A0ABY6F218</accession>
<dbReference type="PROSITE" id="PS51257">
    <property type="entry name" value="PROKAR_LIPOPROTEIN"/>
    <property type="match status" value="1"/>
</dbReference>
<evidence type="ECO:0000259" key="6">
    <source>
        <dbReference type="Pfam" id="PF09864"/>
    </source>
</evidence>
<evidence type="ECO:0000313" key="7">
    <source>
        <dbReference type="EMBL" id="UXZ04126.1"/>
    </source>
</evidence>
<keyword evidence="4" id="KW-0449">Lipoprotein</keyword>
<dbReference type="InterPro" id="IPR036328">
    <property type="entry name" value="MliC_sf"/>
</dbReference>
<keyword evidence="8" id="KW-1185">Reference proteome</keyword>
<dbReference type="Gene3D" id="2.40.128.200">
    <property type="match status" value="1"/>
</dbReference>
<feature type="signal peptide" evidence="5">
    <location>
        <begin position="1"/>
        <end position="18"/>
    </location>
</feature>
<protein>
    <submittedName>
        <fullName evidence="7">MliC family protein</fullName>
    </submittedName>
</protein>
<evidence type="ECO:0000256" key="5">
    <source>
        <dbReference type="SAM" id="SignalP"/>
    </source>
</evidence>
<dbReference type="EMBL" id="CP089977">
    <property type="protein sequence ID" value="UXZ04126.1"/>
    <property type="molecule type" value="Genomic_DNA"/>
</dbReference>
<proteinExistence type="predicted"/>
<keyword evidence="2" id="KW-0472">Membrane</keyword>
<organism evidence="7 8">
    <name type="scientific">Moraxella nasicaprae</name>
    <dbReference type="NCBI Taxonomy" id="2904122"/>
    <lineage>
        <taxon>Bacteria</taxon>
        <taxon>Pseudomonadati</taxon>
        <taxon>Pseudomonadota</taxon>
        <taxon>Gammaproteobacteria</taxon>
        <taxon>Moraxellales</taxon>
        <taxon>Moraxellaceae</taxon>
        <taxon>Moraxella</taxon>
    </lineage>
</organism>
<keyword evidence="1 5" id="KW-0732">Signal</keyword>
<evidence type="ECO:0000313" key="8">
    <source>
        <dbReference type="Proteomes" id="UP001063782"/>
    </source>
</evidence>
<keyword evidence="3" id="KW-0564">Palmitate</keyword>
<evidence type="ECO:0000256" key="1">
    <source>
        <dbReference type="ARBA" id="ARBA00022729"/>
    </source>
</evidence>
<evidence type="ECO:0000256" key="4">
    <source>
        <dbReference type="ARBA" id="ARBA00023288"/>
    </source>
</evidence>